<dbReference type="VEuPathDB" id="ToxoDB:CSUI_006114"/>
<comment type="caution">
    <text evidence="2">The sequence shown here is derived from an EMBL/GenBank/DDBJ whole genome shotgun (WGS) entry which is preliminary data.</text>
</comment>
<feature type="region of interest" description="Disordered" evidence="1">
    <location>
        <begin position="594"/>
        <end position="620"/>
    </location>
</feature>
<reference evidence="2 3" key="1">
    <citation type="journal article" date="2017" name="Int. J. Parasitol.">
        <title>The genome of the protozoan parasite Cystoisospora suis and a reverse vaccinology approach to identify vaccine candidates.</title>
        <authorList>
            <person name="Palmieri N."/>
            <person name="Shrestha A."/>
            <person name="Ruttkowski B."/>
            <person name="Beck T."/>
            <person name="Vogl C."/>
            <person name="Tomley F."/>
            <person name="Blake D.P."/>
            <person name="Joachim A."/>
        </authorList>
    </citation>
    <scope>NUCLEOTIDE SEQUENCE [LARGE SCALE GENOMIC DNA]</scope>
    <source>
        <strain evidence="2 3">Wien I</strain>
    </source>
</reference>
<dbReference type="EMBL" id="MIGC01003043">
    <property type="protein sequence ID" value="PHJ20052.1"/>
    <property type="molecule type" value="Genomic_DNA"/>
</dbReference>
<feature type="compositionally biased region" description="Polar residues" evidence="1">
    <location>
        <begin position="227"/>
        <end position="241"/>
    </location>
</feature>
<feature type="region of interest" description="Disordered" evidence="1">
    <location>
        <begin position="637"/>
        <end position="751"/>
    </location>
</feature>
<feature type="region of interest" description="Disordered" evidence="1">
    <location>
        <begin position="1"/>
        <end position="35"/>
    </location>
</feature>
<feature type="compositionally biased region" description="Basic and acidic residues" evidence="1">
    <location>
        <begin position="660"/>
        <end position="693"/>
    </location>
</feature>
<feature type="compositionally biased region" description="Basic and acidic residues" evidence="1">
    <location>
        <begin position="986"/>
        <end position="998"/>
    </location>
</feature>
<feature type="compositionally biased region" description="Basic and acidic residues" evidence="1">
    <location>
        <begin position="299"/>
        <end position="337"/>
    </location>
</feature>
<feature type="region of interest" description="Disordered" evidence="1">
    <location>
        <begin position="61"/>
        <end position="256"/>
    </location>
</feature>
<feature type="region of interest" description="Disordered" evidence="1">
    <location>
        <begin position="916"/>
        <end position="947"/>
    </location>
</feature>
<accession>A0A2C6KV72</accession>
<feature type="region of interest" description="Disordered" evidence="1">
    <location>
        <begin position="1113"/>
        <end position="1140"/>
    </location>
</feature>
<feature type="region of interest" description="Disordered" evidence="1">
    <location>
        <begin position="764"/>
        <end position="802"/>
    </location>
</feature>
<feature type="region of interest" description="Disordered" evidence="1">
    <location>
        <begin position="1156"/>
        <end position="1175"/>
    </location>
</feature>
<evidence type="ECO:0000313" key="3">
    <source>
        <dbReference type="Proteomes" id="UP000221165"/>
    </source>
</evidence>
<dbReference type="Proteomes" id="UP000221165">
    <property type="component" value="Unassembled WGS sequence"/>
</dbReference>
<keyword evidence="3" id="KW-1185">Reference proteome</keyword>
<protein>
    <submittedName>
        <fullName evidence="2">Uncharacterized protein</fullName>
    </submittedName>
</protein>
<proteinExistence type="predicted"/>
<organism evidence="2 3">
    <name type="scientific">Cystoisospora suis</name>
    <dbReference type="NCBI Taxonomy" id="483139"/>
    <lineage>
        <taxon>Eukaryota</taxon>
        <taxon>Sar</taxon>
        <taxon>Alveolata</taxon>
        <taxon>Apicomplexa</taxon>
        <taxon>Conoidasida</taxon>
        <taxon>Coccidia</taxon>
        <taxon>Eucoccidiorida</taxon>
        <taxon>Eimeriorina</taxon>
        <taxon>Sarcocystidae</taxon>
        <taxon>Cystoisospora</taxon>
    </lineage>
</organism>
<name>A0A2C6KV72_9APIC</name>
<feature type="compositionally biased region" description="Basic and acidic residues" evidence="1">
    <location>
        <begin position="459"/>
        <end position="485"/>
    </location>
</feature>
<dbReference type="RefSeq" id="XP_067921743.1">
    <property type="nucleotide sequence ID" value="XM_068066279.1"/>
</dbReference>
<feature type="compositionally biased region" description="Basic and acidic residues" evidence="1">
    <location>
        <begin position="741"/>
        <end position="751"/>
    </location>
</feature>
<evidence type="ECO:0000256" key="1">
    <source>
        <dbReference type="SAM" id="MobiDB-lite"/>
    </source>
</evidence>
<sequence>MPHKKPLGGADVEHRKLDEGAGELETPKVTESVSAKERMLSKLAQQSRPAESGVLACVLSLKKKSGPSLPPEKRKKDGGQSTEEGNGKRESAGLRMKESANDSEREQSSPLPQREKLAGKKSEGTQKSAEDEQRPKRNKGVSFPAHPPSPGASKFFVAPNELAETPKSRKTSSHPSEGIAGVEGMSREEGESGREDQVAVALDREAARGVIRDSPLPPATAGPKETAVTQGATLLTTQNLKRSVDSPDREAAVGAVTKKDTGVLHVKQEYCSVHHRRESADIERKQEVAGVIRRTSSGTREKGDRGTRREERDRVTRGDDTNKGARGHMGEEANRAEESEEGSQGDTRDKGRGGERRASAAREERGDTLGKRVSLLVASNSLRSDEGASVHVKRHKHKSRGSLSRRRTEEGGNHPLRVGSSQSLESLHRRSFSRRAKAETQKDQQRSPVRDSLLVDSVDSGRRRFLVEEGKDGAERKPSRQEMRPERRRSRRSALHSVRLLSDADRHATRRRRSLRSDQSGSGQHHNLNGKTDIVRRLQWLVEDAKSSALGASLIRKLEALHRETELLSHTISLAEVSEEEGKEGSSSVKIVHQPDASPPTHGGLKGARSHSTVSSSSFIHRSPQLIESVRAAFEAPSEKPPGWSLVSAECPQPADDAEERQRRERMMKEAEEEKRRAEERKLEEKRKAEEAAAKAAAAKEAAARAAAAAEEAAAAKAAAEPELKRRALKEESSKVVPPQPKDDAAEAERAKAALLALAERKRLQEAQQAAEEERRRKEAQAAALKKSAVESPARTFSSTVGFDPEGNQRWARLTRGWSREDLGVVKALCEPEVAHAIFRAQGARDVDLGRSQFVPVSFEDLSVEEESSKQSRATTGVSALKPLTVYDAVSDEETLRKEAEDGILGIRVRARKYVIGSHRPPSPRPLVGSSSQTRRLSGGDDNEMSELPPPLFGLEITGHMCEHIKMLKARRDAALARRRELRRRAQEEKERQAEGRRLRQQTKISSQIERTRRKLRNSSSVWCRLRGGALEHAEAGDFDGTSVSSSDSASSDSLLPAWVMKAVRGGGLCRRNMHLGYDEDVSWRECDDAAHNGVHPGRRLARMERLASDAPFNEGGYYPKHETKRRRRHREQHGTGRCLTRLGGLEAEDFRHFQEEIYSPSLPPQASDSRAESM</sequence>
<feature type="compositionally biased region" description="Low complexity" evidence="1">
    <location>
        <begin position="694"/>
        <end position="719"/>
    </location>
</feature>
<feature type="compositionally biased region" description="Basic and acidic residues" evidence="1">
    <location>
        <begin position="436"/>
        <end position="449"/>
    </location>
</feature>
<feature type="compositionally biased region" description="Basic and acidic residues" evidence="1">
    <location>
        <begin position="185"/>
        <end position="211"/>
    </location>
</feature>
<evidence type="ECO:0000313" key="2">
    <source>
        <dbReference type="EMBL" id="PHJ20052.1"/>
    </source>
</evidence>
<feature type="compositionally biased region" description="Basic residues" evidence="1">
    <location>
        <begin position="391"/>
        <end position="405"/>
    </location>
</feature>
<feature type="compositionally biased region" description="Basic and acidic residues" evidence="1">
    <location>
        <begin position="85"/>
        <end position="135"/>
    </location>
</feature>
<feature type="compositionally biased region" description="Basic and acidic residues" evidence="1">
    <location>
        <begin position="720"/>
        <end position="734"/>
    </location>
</feature>
<feature type="compositionally biased region" description="Basic and acidic residues" evidence="1">
    <location>
        <begin position="242"/>
        <end position="256"/>
    </location>
</feature>
<gene>
    <name evidence="2" type="ORF">CSUI_006114</name>
</gene>
<dbReference type="OrthoDB" id="10692857at2759"/>
<feature type="compositionally biased region" description="Low complexity" evidence="1">
    <location>
        <begin position="610"/>
        <end position="620"/>
    </location>
</feature>
<feature type="region of interest" description="Disordered" evidence="1">
    <location>
        <begin position="986"/>
        <end position="1012"/>
    </location>
</feature>
<feature type="compositionally biased region" description="Basic and acidic residues" evidence="1">
    <location>
        <begin position="346"/>
        <end position="370"/>
    </location>
</feature>
<feature type="compositionally biased region" description="Basic and acidic residues" evidence="1">
    <location>
        <begin position="278"/>
        <end position="287"/>
    </location>
</feature>
<dbReference type="GeneID" id="94429490"/>
<feature type="compositionally biased region" description="Basic residues" evidence="1">
    <location>
        <begin position="1123"/>
        <end position="1132"/>
    </location>
</feature>
<feature type="region of interest" description="Disordered" evidence="1">
    <location>
        <begin position="269"/>
        <end position="530"/>
    </location>
</feature>
<dbReference type="AlphaFoldDB" id="A0A2C6KV72"/>